<dbReference type="GeneID" id="29115655"/>
<dbReference type="EMBL" id="KV441504">
    <property type="protein sequence ID" value="OAG13908.1"/>
    <property type="molecule type" value="Genomic_DNA"/>
</dbReference>
<dbReference type="Proteomes" id="UP000077248">
    <property type="component" value="Unassembled WGS sequence"/>
</dbReference>
<proteinExistence type="predicted"/>
<evidence type="ECO:0000313" key="1">
    <source>
        <dbReference type="EMBL" id="OAG13908.1"/>
    </source>
</evidence>
<evidence type="ECO:0000313" key="2">
    <source>
        <dbReference type="Proteomes" id="UP000077248"/>
    </source>
</evidence>
<dbReference type="STRING" id="5599.A0A177D389"/>
<accession>A0A177D389</accession>
<reference evidence="1 2" key="1">
    <citation type="submission" date="2016-05" db="EMBL/GenBank/DDBJ databases">
        <title>Comparative analysis of secretome profiles of manganese(II)-oxidizing ascomycete fungi.</title>
        <authorList>
            <consortium name="DOE Joint Genome Institute"/>
            <person name="Zeiner C.A."/>
            <person name="Purvine S.O."/>
            <person name="Zink E.M."/>
            <person name="Wu S."/>
            <person name="Pasa-Tolic L."/>
            <person name="Chaput D.L."/>
            <person name="Haridas S."/>
            <person name="Grigoriev I.V."/>
            <person name="Santelli C.M."/>
            <person name="Hansel C.M."/>
        </authorList>
    </citation>
    <scope>NUCLEOTIDE SEQUENCE [LARGE SCALE GENOMIC DNA]</scope>
    <source>
        <strain evidence="1 2">SRC1lrK2f</strain>
    </source>
</reference>
<organism evidence="1 2">
    <name type="scientific">Alternaria alternata</name>
    <name type="common">Alternaria rot fungus</name>
    <name type="synonym">Torula alternata</name>
    <dbReference type="NCBI Taxonomy" id="5599"/>
    <lineage>
        <taxon>Eukaryota</taxon>
        <taxon>Fungi</taxon>
        <taxon>Dikarya</taxon>
        <taxon>Ascomycota</taxon>
        <taxon>Pezizomycotina</taxon>
        <taxon>Dothideomycetes</taxon>
        <taxon>Pleosporomycetidae</taxon>
        <taxon>Pleosporales</taxon>
        <taxon>Pleosporineae</taxon>
        <taxon>Pleosporaceae</taxon>
        <taxon>Alternaria</taxon>
        <taxon>Alternaria sect. Alternaria</taxon>
        <taxon>Alternaria alternata complex</taxon>
    </lineage>
</organism>
<protein>
    <submittedName>
        <fullName evidence="1">Uncharacterized protein</fullName>
    </submittedName>
</protein>
<dbReference type="RefSeq" id="XP_018379329.1">
    <property type="nucleotide sequence ID" value="XM_018530061.1"/>
</dbReference>
<dbReference type="AlphaFoldDB" id="A0A177D389"/>
<sequence>MVYEYVAGKQIWPGGWTSLGRLQEYPDCNNAESLTDLKNEFCDKTWFNGISVGVYPMSFAKDQEPYEESSGLLPEDTHVGLGPTRAEEASAMSLLRVSRQIRMEFAAVLWGITIKRFNCLAIIKSVVQYLRKYCTRQEVLGHVFAPRDRWVLRRVFLSFSNYEYLKFLGYDICVGSTFGVSRRIEKGRQRGIVSGVKLLSDIHTLRHLNLQFQIMMPYRYYGDPEITPWDPWYSENEAPRSFCQKEVVDIILTLGYELLRGFRKVTISGDVKTSNHEKWDPLLRDQLPPGKPRERRDMTADVARILAMSDEELPPICRCSKPCQWWWSERREEDGEWDMEWLEHVNPEFSCED</sequence>
<name>A0A177D389_ALTAL</name>
<keyword evidence="2" id="KW-1185">Reference proteome</keyword>
<dbReference type="KEGG" id="aalt:CC77DRAFT_1100302"/>
<gene>
    <name evidence="1" type="ORF">CC77DRAFT_1100302</name>
</gene>
<dbReference type="VEuPathDB" id="FungiDB:CC77DRAFT_1100302"/>